<comment type="catalytic activity">
    <reaction evidence="1">
        <text>ATP-dependent breakage, passage and rejoining of double-stranded DNA.</text>
        <dbReference type="EC" id="5.6.2.2"/>
    </reaction>
</comment>
<evidence type="ECO:0000259" key="12">
    <source>
        <dbReference type="PROSITE" id="PS50880"/>
    </source>
</evidence>
<dbReference type="Pfam" id="PF01751">
    <property type="entry name" value="Toprim"/>
    <property type="match status" value="1"/>
</dbReference>
<dbReference type="GO" id="GO:0006265">
    <property type="term" value="P:DNA topological change"/>
    <property type="evidence" value="ECO:0007669"/>
    <property type="project" value="InterPro"/>
</dbReference>
<evidence type="ECO:0000313" key="14">
    <source>
        <dbReference type="Proteomes" id="UP000230340"/>
    </source>
</evidence>
<dbReference type="InterPro" id="IPR002288">
    <property type="entry name" value="DNA_gyrase_B_C"/>
</dbReference>
<accession>A0A2H0XGB9</accession>
<evidence type="ECO:0000256" key="2">
    <source>
        <dbReference type="ARBA" id="ARBA00001946"/>
    </source>
</evidence>
<dbReference type="InterPro" id="IPR013760">
    <property type="entry name" value="Topo_IIA-like_dom_sf"/>
</dbReference>
<dbReference type="PRINTS" id="PR00418">
    <property type="entry name" value="TPI2FAMILY"/>
</dbReference>
<dbReference type="PROSITE" id="PS00177">
    <property type="entry name" value="TOPOISOMERASE_II"/>
    <property type="match status" value="1"/>
</dbReference>
<dbReference type="InterPro" id="IPR000565">
    <property type="entry name" value="Topo_IIA_B"/>
</dbReference>
<dbReference type="CDD" id="cd16928">
    <property type="entry name" value="HATPase_GyrB-like"/>
    <property type="match status" value="1"/>
</dbReference>
<dbReference type="Gene3D" id="3.30.230.10">
    <property type="match status" value="1"/>
</dbReference>
<comment type="similarity">
    <text evidence="3">Belongs to the type II topoisomerase GyrB family.</text>
</comment>
<dbReference type="GO" id="GO:0005524">
    <property type="term" value="F:ATP binding"/>
    <property type="evidence" value="ECO:0007669"/>
    <property type="project" value="UniProtKB-KW"/>
</dbReference>
<reference evidence="14" key="1">
    <citation type="submission" date="2017-09" db="EMBL/GenBank/DDBJ databases">
        <title>Depth-based differentiation of microbial function through sediment-hosted aquifers and enrichment of novel symbionts in the deep terrestrial subsurface.</title>
        <authorList>
            <person name="Probst A.J."/>
            <person name="Ladd B."/>
            <person name="Jarett J.K."/>
            <person name="Geller-Mcgrath D.E."/>
            <person name="Sieber C.M.K."/>
            <person name="Emerson J.B."/>
            <person name="Anantharaman K."/>
            <person name="Thomas B.C."/>
            <person name="Malmstrom R."/>
            <person name="Stieglmeier M."/>
            <person name="Klingl A."/>
            <person name="Woyke T."/>
            <person name="Ryan C.M."/>
            <person name="Banfield J.F."/>
        </authorList>
    </citation>
    <scope>NUCLEOTIDE SEQUENCE [LARGE SCALE GENOMIC DNA]</scope>
</reference>
<dbReference type="InterPro" id="IPR013759">
    <property type="entry name" value="Topo_IIA_B_C"/>
</dbReference>
<dbReference type="InterPro" id="IPR001241">
    <property type="entry name" value="Topo_IIA"/>
</dbReference>
<comment type="cofactor">
    <cofactor evidence="2">
        <name>Mg(2+)</name>
        <dbReference type="ChEBI" id="CHEBI:18420"/>
    </cofactor>
</comment>
<dbReference type="Gene3D" id="3.30.565.10">
    <property type="entry name" value="Histidine kinase-like ATPase, C-terminal domain"/>
    <property type="match status" value="1"/>
</dbReference>
<dbReference type="InterPro" id="IPR020568">
    <property type="entry name" value="Ribosomal_Su5_D2-typ_SF"/>
</dbReference>
<dbReference type="PROSITE" id="PS50880">
    <property type="entry name" value="TOPRIM"/>
    <property type="match status" value="1"/>
</dbReference>
<dbReference type="SMART" id="SM00387">
    <property type="entry name" value="HATPase_c"/>
    <property type="match status" value="1"/>
</dbReference>
<dbReference type="FunFam" id="3.30.230.10:FF:000005">
    <property type="entry name" value="DNA gyrase subunit B"/>
    <property type="match status" value="1"/>
</dbReference>
<evidence type="ECO:0000313" key="13">
    <source>
        <dbReference type="EMBL" id="PIS23178.1"/>
    </source>
</evidence>
<evidence type="ECO:0000256" key="3">
    <source>
        <dbReference type="ARBA" id="ARBA00010708"/>
    </source>
</evidence>
<keyword evidence="6" id="KW-0547">Nucleotide-binding</keyword>
<dbReference type="Pfam" id="PF02518">
    <property type="entry name" value="HATPase_c"/>
    <property type="match status" value="1"/>
</dbReference>
<dbReference type="EC" id="5.6.2.2" evidence="4"/>
<keyword evidence="11 13" id="KW-0413">Isomerase</keyword>
<keyword evidence="10" id="KW-0238">DNA-binding</keyword>
<dbReference type="SMART" id="SM00433">
    <property type="entry name" value="TOP2c"/>
    <property type="match status" value="1"/>
</dbReference>
<organism evidence="13 14">
    <name type="scientific">candidate division WWE3 bacterium CG08_land_8_20_14_0_20_40_13</name>
    <dbReference type="NCBI Taxonomy" id="1975084"/>
    <lineage>
        <taxon>Bacteria</taxon>
        <taxon>Katanobacteria</taxon>
    </lineage>
</organism>
<comment type="caution">
    <text evidence="13">The sequence shown here is derived from an EMBL/GenBank/DDBJ whole genome shotgun (WGS) entry which is preliminary data.</text>
</comment>
<dbReference type="GO" id="GO:0003677">
    <property type="term" value="F:DNA binding"/>
    <property type="evidence" value="ECO:0007669"/>
    <property type="project" value="UniProtKB-KW"/>
</dbReference>
<evidence type="ECO:0000256" key="1">
    <source>
        <dbReference type="ARBA" id="ARBA00000185"/>
    </source>
</evidence>
<dbReference type="InterPro" id="IPR018522">
    <property type="entry name" value="TopoIIA_CS"/>
</dbReference>
<dbReference type="PANTHER" id="PTHR45866">
    <property type="entry name" value="DNA GYRASE/TOPOISOMERASE SUBUNIT B"/>
    <property type="match status" value="1"/>
</dbReference>
<dbReference type="InterPro" id="IPR036890">
    <property type="entry name" value="HATPase_C_sf"/>
</dbReference>
<keyword evidence="8" id="KW-0460">Magnesium</keyword>
<dbReference type="PRINTS" id="PR01159">
    <property type="entry name" value="DNAGYRASEB"/>
</dbReference>
<dbReference type="PANTHER" id="PTHR45866:SF1">
    <property type="entry name" value="DNA GYRASE SUBUNIT B, MITOCHONDRIAL"/>
    <property type="match status" value="1"/>
</dbReference>
<evidence type="ECO:0000256" key="8">
    <source>
        <dbReference type="ARBA" id="ARBA00022842"/>
    </source>
</evidence>
<feature type="domain" description="Toprim" evidence="12">
    <location>
        <begin position="433"/>
        <end position="547"/>
    </location>
</feature>
<keyword evidence="5" id="KW-0479">Metal-binding</keyword>
<evidence type="ECO:0000256" key="6">
    <source>
        <dbReference type="ARBA" id="ARBA00022741"/>
    </source>
</evidence>
<dbReference type="CDD" id="cd00822">
    <property type="entry name" value="TopoII_Trans_DNA_gyrase"/>
    <property type="match status" value="1"/>
</dbReference>
<sequence length="647" mass="72203">MYTKYTAEQIQILEGLDPVRKRPGMYIGSTDQTGLHHLVTEIVNNAVDEGLAGYANKITVFFKEDNTISVTDNGRGIPTDIKKEYGRSALELMMTKLHSGGKFGEGGYKIAGGLHGVGLSVTNALSDYFLIGVKRGKQLFVQRYTDGVPDADVKTVTPEEFLKWFPDESPYLQSEESGSIFLFHPSKKYLDTIEVNPKFLSAQFREYAFLTSGLKFLIFNQKSGDRKSYYFEGGIKTFAAALNKNKIRINDTPFYFHGSRDGIDVEIALQYNDSYAETVLCFANNIRNPDGGSHLTGFRGGLTKSLNDYAKKNNFVKDSDEPLSGDDVREGLTAVISVKLENTKLQFEGQTKNKLGNAEVRPVVESLFKENFDIFLLENPKDAGNILEKNFLAAKARKAAKAARESVIRKGALEGSILPGKLADCREKDPAKAEIFIVEGDSAGGSAKQGRDRETQAVLPLWGKVLNTERARIDQIIKSDKFKTFISALGAGIGDQLNVDKLRYHKIIIMTDADVDGSHIKTLHLTFLFRHLKPLVEKGYVYAAMPPLYKATWGKEKKYLTDDEEKDKFVKEMIGKNVTIQRFKGLGEMNAEELWETTMNPATRHLRQIIIDDEALADQVFAMLMGEEVLPRKKFIQANASNAEVDA</sequence>
<dbReference type="Pfam" id="PF00204">
    <property type="entry name" value="DNA_gyraseB"/>
    <property type="match status" value="1"/>
</dbReference>
<proteinExistence type="inferred from homology"/>
<dbReference type="InterPro" id="IPR003594">
    <property type="entry name" value="HATPase_dom"/>
</dbReference>
<dbReference type="InterPro" id="IPR014721">
    <property type="entry name" value="Ribsml_uS5_D2-typ_fold_subgr"/>
</dbReference>
<evidence type="ECO:0000256" key="11">
    <source>
        <dbReference type="ARBA" id="ARBA00023235"/>
    </source>
</evidence>
<evidence type="ECO:0000256" key="4">
    <source>
        <dbReference type="ARBA" id="ARBA00012895"/>
    </source>
</evidence>
<dbReference type="Proteomes" id="UP000230340">
    <property type="component" value="Unassembled WGS sequence"/>
</dbReference>
<dbReference type="NCBIfam" id="NF004189">
    <property type="entry name" value="PRK05644.1"/>
    <property type="match status" value="1"/>
</dbReference>
<dbReference type="FunFam" id="3.40.50.670:FF:000002">
    <property type="entry name" value="DNA gyrase subunit B"/>
    <property type="match status" value="1"/>
</dbReference>
<dbReference type="GO" id="GO:0003918">
    <property type="term" value="F:DNA topoisomerase type II (double strand cut, ATP-hydrolyzing) activity"/>
    <property type="evidence" value="ECO:0007669"/>
    <property type="project" value="UniProtKB-EC"/>
</dbReference>
<evidence type="ECO:0000256" key="9">
    <source>
        <dbReference type="ARBA" id="ARBA00023029"/>
    </source>
</evidence>
<dbReference type="SUPFAM" id="SSF55874">
    <property type="entry name" value="ATPase domain of HSP90 chaperone/DNA topoisomerase II/histidine kinase"/>
    <property type="match status" value="1"/>
</dbReference>
<dbReference type="InterPro" id="IPR006171">
    <property type="entry name" value="TOPRIM_dom"/>
</dbReference>
<dbReference type="EMBL" id="PEYT01000010">
    <property type="protein sequence ID" value="PIS23178.1"/>
    <property type="molecule type" value="Genomic_DNA"/>
</dbReference>
<dbReference type="Gene3D" id="3.40.50.670">
    <property type="match status" value="1"/>
</dbReference>
<dbReference type="AlphaFoldDB" id="A0A2H0XGB9"/>
<evidence type="ECO:0000256" key="7">
    <source>
        <dbReference type="ARBA" id="ARBA00022840"/>
    </source>
</evidence>
<dbReference type="SUPFAM" id="SSF56719">
    <property type="entry name" value="Type II DNA topoisomerase"/>
    <property type="match status" value="1"/>
</dbReference>
<keyword evidence="7" id="KW-0067">ATP-binding</keyword>
<keyword evidence="9" id="KW-0799">Topoisomerase</keyword>
<protein>
    <recommendedName>
        <fullName evidence="4">DNA topoisomerase (ATP-hydrolyzing)</fullName>
        <ecNumber evidence="4">5.6.2.2</ecNumber>
    </recommendedName>
</protein>
<dbReference type="Pfam" id="PF00986">
    <property type="entry name" value="DNA_gyraseB_C"/>
    <property type="match status" value="1"/>
</dbReference>
<evidence type="ECO:0000256" key="10">
    <source>
        <dbReference type="ARBA" id="ARBA00023125"/>
    </source>
</evidence>
<evidence type="ECO:0000256" key="5">
    <source>
        <dbReference type="ARBA" id="ARBA00022723"/>
    </source>
</evidence>
<dbReference type="InterPro" id="IPR013506">
    <property type="entry name" value="Topo_IIA_bsu_dom2"/>
</dbReference>
<dbReference type="SUPFAM" id="SSF54211">
    <property type="entry name" value="Ribosomal protein S5 domain 2-like"/>
    <property type="match status" value="1"/>
</dbReference>
<name>A0A2H0XGB9_UNCKA</name>
<dbReference type="GO" id="GO:0046872">
    <property type="term" value="F:metal ion binding"/>
    <property type="evidence" value="ECO:0007669"/>
    <property type="project" value="UniProtKB-KW"/>
</dbReference>
<gene>
    <name evidence="13" type="ORF">COT49_01555</name>
</gene>